<protein>
    <submittedName>
        <fullName evidence="2">Helix-turn-helix protein</fullName>
    </submittedName>
</protein>
<gene>
    <name evidence="2" type="ORF">BCF44_105375</name>
</gene>
<dbReference type="SMART" id="SM00530">
    <property type="entry name" value="HTH_XRE"/>
    <property type="match status" value="1"/>
</dbReference>
<dbReference type="PROSITE" id="PS50943">
    <property type="entry name" value="HTH_CROC1"/>
    <property type="match status" value="1"/>
</dbReference>
<keyword evidence="3" id="KW-1185">Reference proteome</keyword>
<organism evidence="2 3">
    <name type="scientific">Kutzneria buriramensis</name>
    <dbReference type="NCBI Taxonomy" id="1045776"/>
    <lineage>
        <taxon>Bacteria</taxon>
        <taxon>Bacillati</taxon>
        <taxon>Actinomycetota</taxon>
        <taxon>Actinomycetes</taxon>
        <taxon>Pseudonocardiales</taxon>
        <taxon>Pseudonocardiaceae</taxon>
        <taxon>Kutzneria</taxon>
    </lineage>
</organism>
<evidence type="ECO:0000259" key="1">
    <source>
        <dbReference type="PROSITE" id="PS50943"/>
    </source>
</evidence>
<dbReference type="EMBL" id="QUNO01000005">
    <property type="protein sequence ID" value="REH48516.1"/>
    <property type="molecule type" value="Genomic_DNA"/>
</dbReference>
<dbReference type="OrthoDB" id="3623330at2"/>
<comment type="caution">
    <text evidence="2">The sequence shown here is derived from an EMBL/GenBank/DDBJ whole genome shotgun (WGS) entry which is preliminary data.</text>
</comment>
<dbReference type="Proteomes" id="UP000256269">
    <property type="component" value="Unassembled WGS sequence"/>
</dbReference>
<evidence type="ECO:0000313" key="2">
    <source>
        <dbReference type="EMBL" id="REH48516.1"/>
    </source>
</evidence>
<dbReference type="Pfam" id="PF01381">
    <property type="entry name" value="HTH_3"/>
    <property type="match status" value="1"/>
</dbReference>
<dbReference type="CDD" id="cd00093">
    <property type="entry name" value="HTH_XRE"/>
    <property type="match status" value="1"/>
</dbReference>
<name>A0A3E0HQJ7_9PSEU</name>
<dbReference type="Gene3D" id="1.10.260.40">
    <property type="entry name" value="lambda repressor-like DNA-binding domains"/>
    <property type="match status" value="1"/>
</dbReference>
<dbReference type="InterPro" id="IPR001387">
    <property type="entry name" value="Cro/C1-type_HTH"/>
</dbReference>
<dbReference type="GO" id="GO:0003677">
    <property type="term" value="F:DNA binding"/>
    <property type="evidence" value="ECO:0007669"/>
    <property type="project" value="InterPro"/>
</dbReference>
<dbReference type="SUPFAM" id="SSF47413">
    <property type="entry name" value="lambda repressor-like DNA-binding domains"/>
    <property type="match status" value="1"/>
</dbReference>
<feature type="domain" description="HTH cro/C1-type" evidence="1">
    <location>
        <begin position="107"/>
        <end position="160"/>
    </location>
</feature>
<dbReference type="AlphaFoldDB" id="A0A3E0HQJ7"/>
<dbReference type="InterPro" id="IPR010982">
    <property type="entry name" value="Lambda_DNA-bd_dom_sf"/>
</dbReference>
<dbReference type="RefSeq" id="WP_116175274.1">
    <property type="nucleotide sequence ID" value="NZ_CP144375.1"/>
</dbReference>
<sequence>MAGTSEQPIEVLPIEVVTRVFPARPAAVPEIRDFIRQCVSDAPLAEADNREITNAVFRALLDAAGPSGAIQISCRVYPEYVEFDVLHAVADEPVAMPPEQDTFADWITEMLRREGINRETAARQLGVSAKTVSRWVGGETEPRLRELRRIQERFGEVKLR</sequence>
<accession>A0A3E0HQJ7</accession>
<evidence type="ECO:0000313" key="3">
    <source>
        <dbReference type="Proteomes" id="UP000256269"/>
    </source>
</evidence>
<proteinExistence type="predicted"/>
<reference evidence="2 3" key="1">
    <citation type="submission" date="2018-08" db="EMBL/GenBank/DDBJ databases">
        <title>Genomic Encyclopedia of Archaeal and Bacterial Type Strains, Phase II (KMG-II): from individual species to whole genera.</title>
        <authorList>
            <person name="Goeker M."/>
        </authorList>
    </citation>
    <scope>NUCLEOTIDE SEQUENCE [LARGE SCALE GENOMIC DNA]</scope>
    <source>
        <strain evidence="2 3">DSM 45791</strain>
    </source>
</reference>